<sequence length="653" mass="72020">MPTKIEPTLEQSQQSVSNNVLVSIEGVEELKGNVWINSEKESSPPNTLGRNQESQIKMIQVKEMMQDKDLKNSKSKDEGSRSRSQSMNDQSHYKQAKTKTNDETRQPPTRIDAFVCFFCHSDLTKVRIGERNLADREVKLLKMTKGRTILLNPPITAPSGDSGDSIDKMFDEGNDANQEHLVGKDDDVLEEVVALDASKLRDDHQSLPPLAGGKSLFALRGMVSEGSAIPSDATKPLATAFVTPMSDVGPVDFVSELNLRTRPPHVRSDADVPVVMVSVTTTIDVNVSTGSKAKDAPKYFEHIGDSASAGRVDADAANISKLKKPYISSDSFYASQSLNTKIMHRLLTMDYDQLYSEFNVGAARQVCVGAEVRMRVEHTLERKNKLEDRSEAAEAISLRSQLSMVEAADAAKVLEYVATSKEVKLASLSSQVVNLTADLSGFQLSRDEFNSKVTSLESERDCLATQKNSLESTFELFKEQVEKMQDEQVGVLSDRVAAVDSDLMEMVLHMDAEFYPRCLTTIVGRRWILSRRLRLVLAKCFSSPEYISAMGEAIGRAIDKGMQDGLATGIEHGIARRSIMDVVMFNPFAESDYIVAINSLQGVSFSLLDQLEANKDASMTDIMDLLRLKGLAAETSEASQLQPSLDQLMISIH</sequence>
<feature type="compositionally biased region" description="Polar residues" evidence="1">
    <location>
        <begin position="43"/>
        <end position="57"/>
    </location>
</feature>
<feature type="compositionally biased region" description="Basic and acidic residues" evidence="1">
    <location>
        <begin position="64"/>
        <end position="81"/>
    </location>
</feature>
<feature type="region of interest" description="Disordered" evidence="1">
    <location>
        <begin position="35"/>
        <end position="106"/>
    </location>
</feature>
<reference evidence="2" key="1">
    <citation type="journal article" date="2019" name="Sci. Rep.">
        <title>Draft genome of Tanacetum cinerariifolium, the natural source of mosquito coil.</title>
        <authorList>
            <person name="Yamashiro T."/>
            <person name="Shiraishi A."/>
            <person name="Satake H."/>
            <person name="Nakayama K."/>
        </authorList>
    </citation>
    <scope>NUCLEOTIDE SEQUENCE</scope>
</reference>
<dbReference type="AlphaFoldDB" id="A0A6L2LHU9"/>
<evidence type="ECO:0000313" key="2">
    <source>
        <dbReference type="EMBL" id="GEU60162.1"/>
    </source>
</evidence>
<accession>A0A6L2LHU9</accession>
<name>A0A6L2LHU9_TANCI</name>
<organism evidence="2">
    <name type="scientific">Tanacetum cinerariifolium</name>
    <name type="common">Dalmatian daisy</name>
    <name type="synonym">Chrysanthemum cinerariifolium</name>
    <dbReference type="NCBI Taxonomy" id="118510"/>
    <lineage>
        <taxon>Eukaryota</taxon>
        <taxon>Viridiplantae</taxon>
        <taxon>Streptophyta</taxon>
        <taxon>Embryophyta</taxon>
        <taxon>Tracheophyta</taxon>
        <taxon>Spermatophyta</taxon>
        <taxon>Magnoliopsida</taxon>
        <taxon>eudicotyledons</taxon>
        <taxon>Gunneridae</taxon>
        <taxon>Pentapetalae</taxon>
        <taxon>asterids</taxon>
        <taxon>campanulids</taxon>
        <taxon>Asterales</taxon>
        <taxon>Asteraceae</taxon>
        <taxon>Asteroideae</taxon>
        <taxon>Anthemideae</taxon>
        <taxon>Anthemidinae</taxon>
        <taxon>Tanacetum</taxon>
    </lineage>
</organism>
<comment type="caution">
    <text evidence="2">The sequence shown here is derived from an EMBL/GenBank/DDBJ whole genome shotgun (WGS) entry which is preliminary data.</text>
</comment>
<proteinExistence type="predicted"/>
<evidence type="ECO:0008006" key="3">
    <source>
        <dbReference type="Google" id="ProtNLM"/>
    </source>
</evidence>
<dbReference type="EMBL" id="BKCJ010004291">
    <property type="protein sequence ID" value="GEU60162.1"/>
    <property type="molecule type" value="Genomic_DNA"/>
</dbReference>
<evidence type="ECO:0000256" key="1">
    <source>
        <dbReference type="SAM" id="MobiDB-lite"/>
    </source>
</evidence>
<gene>
    <name evidence="2" type="ORF">Tci_032140</name>
</gene>
<protein>
    <recommendedName>
        <fullName evidence="3">Transposase (Putative), gypsy type</fullName>
    </recommendedName>
</protein>